<keyword evidence="4 8" id="KW-0554">One-carbon metabolism</keyword>
<name>A0A1H9Z0I7_9PROT</name>
<dbReference type="Pfam" id="PF00186">
    <property type="entry name" value="DHFR_1"/>
    <property type="match status" value="1"/>
</dbReference>
<dbReference type="InterPro" id="IPR012259">
    <property type="entry name" value="DHFR"/>
</dbReference>
<evidence type="ECO:0000256" key="8">
    <source>
        <dbReference type="PIRNR" id="PIRNR000194"/>
    </source>
</evidence>
<dbReference type="PROSITE" id="PS51330">
    <property type="entry name" value="DHFR_2"/>
    <property type="match status" value="1"/>
</dbReference>
<dbReference type="GO" id="GO:0046655">
    <property type="term" value="P:folic acid metabolic process"/>
    <property type="evidence" value="ECO:0007669"/>
    <property type="project" value="TreeGrafter"/>
</dbReference>
<dbReference type="PIRSF" id="PIRSF000194">
    <property type="entry name" value="DHFR"/>
    <property type="match status" value="1"/>
</dbReference>
<evidence type="ECO:0000313" key="12">
    <source>
        <dbReference type="Proteomes" id="UP000183339"/>
    </source>
</evidence>
<dbReference type="GO" id="GO:0046654">
    <property type="term" value="P:tetrahydrofolate biosynthetic process"/>
    <property type="evidence" value="ECO:0007669"/>
    <property type="project" value="UniProtKB-UniPathway"/>
</dbReference>
<dbReference type="Proteomes" id="UP000183339">
    <property type="component" value="Unassembled WGS sequence"/>
</dbReference>
<dbReference type="InterPro" id="IPR001796">
    <property type="entry name" value="DHFR_dom"/>
</dbReference>
<evidence type="ECO:0000256" key="2">
    <source>
        <dbReference type="ARBA" id="ARBA00009539"/>
    </source>
</evidence>
<dbReference type="AlphaFoldDB" id="A0A1H9Z0I7"/>
<dbReference type="InterPro" id="IPR024072">
    <property type="entry name" value="DHFR-like_dom_sf"/>
</dbReference>
<dbReference type="PROSITE" id="PS00075">
    <property type="entry name" value="DHFR_1"/>
    <property type="match status" value="1"/>
</dbReference>
<dbReference type="PANTHER" id="PTHR48069:SF3">
    <property type="entry name" value="DIHYDROFOLATE REDUCTASE"/>
    <property type="match status" value="1"/>
</dbReference>
<keyword evidence="5 8" id="KW-0521">NADP</keyword>
<gene>
    <name evidence="11" type="ORF">SAMN05216412_101456</name>
</gene>
<protein>
    <recommendedName>
        <fullName evidence="3 8">Dihydrofolate reductase</fullName>
        <ecNumber evidence="3 8">1.5.1.3</ecNumber>
    </recommendedName>
</protein>
<dbReference type="EC" id="1.5.1.3" evidence="3 8"/>
<dbReference type="PANTHER" id="PTHR48069">
    <property type="entry name" value="DIHYDROFOLATE REDUCTASE"/>
    <property type="match status" value="1"/>
</dbReference>
<dbReference type="GO" id="GO:0005829">
    <property type="term" value="C:cytosol"/>
    <property type="evidence" value="ECO:0007669"/>
    <property type="project" value="TreeGrafter"/>
</dbReference>
<dbReference type="FunFam" id="3.40.430.10:FF:000001">
    <property type="entry name" value="Dihydrofolate reductase"/>
    <property type="match status" value="1"/>
</dbReference>
<keyword evidence="6 8" id="KW-0560">Oxidoreductase</keyword>
<comment type="catalytic activity">
    <reaction evidence="8">
        <text>(6S)-5,6,7,8-tetrahydrofolate + NADP(+) = 7,8-dihydrofolate + NADPH + H(+)</text>
        <dbReference type="Rhea" id="RHEA:15009"/>
        <dbReference type="ChEBI" id="CHEBI:15378"/>
        <dbReference type="ChEBI" id="CHEBI:57451"/>
        <dbReference type="ChEBI" id="CHEBI:57453"/>
        <dbReference type="ChEBI" id="CHEBI:57783"/>
        <dbReference type="ChEBI" id="CHEBI:58349"/>
        <dbReference type="EC" id="1.5.1.3"/>
    </reaction>
</comment>
<dbReference type="GO" id="GO:0070401">
    <property type="term" value="F:NADP+ binding"/>
    <property type="evidence" value="ECO:0007669"/>
    <property type="project" value="UniProtKB-ARBA"/>
</dbReference>
<dbReference type="UniPathway" id="UPA00077">
    <property type="reaction ID" value="UER00158"/>
</dbReference>
<evidence type="ECO:0000313" key="11">
    <source>
        <dbReference type="EMBL" id="SES74971.1"/>
    </source>
</evidence>
<sequence>MTPRLSVLVAMARNRAIGNNNALPWRLPHDLKHFKELTMGHPIIMGRKTYESIGRLLPGRTSIIITRQPDYEVPSALVVRSIGEALTACSQTKSGKEGRLDQVNECFVIGGADIFQQMLPLCDRLYMTEIHRDFEGDTYFPEFDRNDWWEVSREEHVDDSGLEYHFVTLDRKASQQEQGAQRLGILNPGL</sequence>
<comment type="similarity">
    <text evidence="2 8 9">Belongs to the dihydrofolate reductase family.</text>
</comment>
<evidence type="ECO:0000256" key="5">
    <source>
        <dbReference type="ARBA" id="ARBA00022857"/>
    </source>
</evidence>
<evidence type="ECO:0000259" key="10">
    <source>
        <dbReference type="PROSITE" id="PS51330"/>
    </source>
</evidence>
<dbReference type="GO" id="GO:0046452">
    <property type="term" value="P:dihydrofolate metabolic process"/>
    <property type="evidence" value="ECO:0007669"/>
    <property type="project" value="TreeGrafter"/>
</dbReference>
<evidence type="ECO:0000256" key="4">
    <source>
        <dbReference type="ARBA" id="ARBA00022563"/>
    </source>
</evidence>
<comment type="pathway">
    <text evidence="1 8">Cofactor biosynthesis; tetrahydrofolate biosynthesis; 5,6,7,8-tetrahydrofolate from 7,8-dihydrofolate: step 1/1.</text>
</comment>
<evidence type="ECO:0000256" key="1">
    <source>
        <dbReference type="ARBA" id="ARBA00004903"/>
    </source>
</evidence>
<accession>A0A1H9Z0I7</accession>
<evidence type="ECO:0000256" key="9">
    <source>
        <dbReference type="RuleBase" id="RU004474"/>
    </source>
</evidence>
<dbReference type="GO" id="GO:0004146">
    <property type="term" value="F:dihydrofolate reductase activity"/>
    <property type="evidence" value="ECO:0007669"/>
    <property type="project" value="UniProtKB-EC"/>
</dbReference>
<evidence type="ECO:0000256" key="7">
    <source>
        <dbReference type="ARBA" id="ARBA00025067"/>
    </source>
</evidence>
<dbReference type="InterPro" id="IPR017925">
    <property type="entry name" value="DHFR_CS"/>
</dbReference>
<dbReference type="EMBL" id="FOHI01000001">
    <property type="protein sequence ID" value="SES74971.1"/>
    <property type="molecule type" value="Genomic_DNA"/>
</dbReference>
<reference evidence="11 12" key="1">
    <citation type="submission" date="2016-10" db="EMBL/GenBank/DDBJ databases">
        <authorList>
            <person name="de Groot N.N."/>
        </authorList>
    </citation>
    <scope>NUCLEOTIDE SEQUENCE [LARGE SCALE GENOMIC DNA]</scope>
    <source>
        <strain evidence="11 12">Nl7</strain>
    </source>
</reference>
<dbReference type="OrthoDB" id="9804315at2"/>
<proteinExistence type="inferred from homology"/>
<dbReference type="PRINTS" id="PR00070">
    <property type="entry name" value="DHFR"/>
</dbReference>
<dbReference type="RefSeq" id="WP_074704091.1">
    <property type="nucleotide sequence ID" value="NZ_FOHI01000001.1"/>
</dbReference>
<feature type="domain" description="DHFR" evidence="10">
    <location>
        <begin position="4"/>
        <end position="171"/>
    </location>
</feature>
<dbReference type="CDD" id="cd00209">
    <property type="entry name" value="DHFR"/>
    <property type="match status" value="1"/>
</dbReference>
<dbReference type="SUPFAM" id="SSF53597">
    <property type="entry name" value="Dihydrofolate reductase-like"/>
    <property type="match status" value="1"/>
</dbReference>
<evidence type="ECO:0000256" key="3">
    <source>
        <dbReference type="ARBA" id="ARBA00012856"/>
    </source>
</evidence>
<evidence type="ECO:0000256" key="6">
    <source>
        <dbReference type="ARBA" id="ARBA00023002"/>
    </source>
</evidence>
<organism evidence="11 12">
    <name type="scientific">Nitrosospira multiformis</name>
    <dbReference type="NCBI Taxonomy" id="1231"/>
    <lineage>
        <taxon>Bacteria</taxon>
        <taxon>Pseudomonadati</taxon>
        <taxon>Pseudomonadota</taxon>
        <taxon>Betaproteobacteria</taxon>
        <taxon>Nitrosomonadales</taxon>
        <taxon>Nitrosomonadaceae</taxon>
        <taxon>Nitrosospira</taxon>
    </lineage>
</organism>
<dbReference type="Gene3D" id="3.40.430.10">
    <property type="entry name" value="Dihydrofolate Reductase, subunit A"/>
    <property type="match status" value="1"/>
</dbReference>
<dbReference type="GO" id="GO:0006730">
    <property type="term" value="P:one-carbon metabolic process"/>
    <property type="evidence" value="ECO:0007669"/>
    <property type="project" value="UniProtKB-KW"/>
</dbReference>
<comment type="function">
    <text evidence="7 8">Key enzyme in folate metabolism. Catalyzes an essential reaction for de novo glycine and purine synthesis, and for DNA precursor synthesis.</text>
</comment>